<keyword evidence="1" id="KW-0175">Coiled coil</keyword>
<organism evidence="2 3">
    <name type="scientific">Lapidilactobacillus gannanensis</name>
    <dbReference type="NCBI Taxonomy" id="2486002"/>
    <lineage>
        <taxon>Bacteria</taxon>
        <taxon>Bacillati</taxon>
        <taxon>Bacillota</taxon>
        <taxon>Bacilli</taxon>
        <taxon>Lactobacillales</taxon>
        <taxon>Lactobacillaceae</taxon>
        <taxon>Lapidilactobacillus</taxon>
    </lineage>
</organism>
<proteinExistence type="predicted"/>
<dbReference type="RefSeq" id="WP_125651325.1">
    <property type="nucleotide sequence ID" value="NZ_JBHTOH010000018.1"/>
</dbReference>
<feature type="coiled-coil region" evidence="1">
    <location>
        <begin position="136"/>
        <end position="170"/>
    </location>
</feature>
<evidence type="ECO:0000313" key="3">
    <source>
        <dbReference type="Proteomes" id="UP001597191"/>
    </source>
</evidence>
<keyword evidence="3" id="KW-1185">Reference proteome</keyword>
<dbReference type="Proteomes" id="UP001597191">
    <property type="component" value="Unassembled WGS sequence"/>
</dbReference>
<evidence type="ECO:0000256" key="1">
    <source>
        <dbReference type="SAM" id="Coils"/>
    </source>
</evidence>
<dbReference type="InterPro" id="IPR045633">
    <property type="entry name" value="DUF6414"/>
</dbReference>
<evidence type="ECO:0000313" key="2">
    <source>
        <dbReference type="EMBL" id="MFD1410591.1"/>
    </source>
</evidence>
<protein>
    <submittedName>
        <fullName evidence="2">Uncharacterized protein</fullName>
    </submittedName>
</protein>
<accession>A0ABW4BLC5</accession>
<name>A0ABW4BLC5_9LACO</name>
<gene>
    <name evidence="2" type="ORF">ACFQ4R_03045</name>
</gene>
<dbReference type="EMBL" id="JBHTOH010000018">
    <property type="protein sequence ID" value="MFD1410591.1"/>
    <property type="molecule type" value="Genomic_DNA"/>
</dbReference>
<comment type="caution">
    <text evidence="2">The sequence shown here is derived from an EMBL/GenBank/DDBJ whole genome shotgun (WGS) entry which is preliminary data.</text>
</comment>
<dbReference type="Pfam" id="PF19952">
    <property type="entry name" value="DUF6414"/>
    <property type="match status" value="1"/>
</dbReference>
<reference evidence="3" key="1">
    <citation type="journal article" date="2019" name="Int. J. Syst. Evol. Microbiol.">
        <title>The Global Catalogue of Microorganisms (GCM) 10K type strain sequencing project: providing services to taxonomists for standard genome sequencing and annotation.</title>
        <authorList>
            <consortium name="The Broad Institute Genomics Platform"/>
            <consortium name="The Broad Institute Genome Sequencing Center for Infectious Disease"/>
            <person name="Wu L."/>
            <person name="Ma J."/>
        </authorList>
    </citation>
    <scope>NUCLEOTIDE SEQUENCE [LARGE SCALE GENOMIC DNA]</scope>
    <source>
        <strain evidence="3">CCM 8937</strain>
    </source>
</reference>
<sequence>MALKEYLYLDTKYLNSSLAQLGEGLMTSQHSSNTKTDESSDLAGTNISGGVGNFLKLGFDLHKSATESASNRLSESTQEVIDSVLDDHAIQILQDHLADEIVQNQQNAKDGDFVKISSRFKIYDFNFLSNLLAPDNLDLIKKQDESEKEIRSLKANIERFKQAKKSAGNNQKEYSQKIGQLTSQLNTLIAKQDNSGWDNFALVKDVATFFNEIFPDSIIIKMDNALIYCDRTFFRENAAQLSMLATSTRQMTIFGSVMSVTKKRDNSEPFREFEANELNKLPALLSTIMLSNFEMLDDDITLLVRPLAISLD</sequence>